<evidence type="ECO:0000313" key="3">
    <source>
        <dbReference type="Proteomes" id="UP001297600"/>
    </source>
</evidence>
<accession>A0ABS9MSM8</accession>
<comment type="caution">
    <text evidence="2">The sequence shown here is derived from an EMBL/GenBank/DDBJ whole genome shotgun (WGS) entry which is preliminary data.</text>
</comment>
<dbReference type="RefSeq" id="WP_237979121.1">
    <property type="nucleotide sequence ID" value="NZ_JAKNCT010000009.1"/>
</dbReference>
<protein>
    <submittedName>
        <fullName evidence="2">DUF190 domain-containing protein</fullName>
    </submittedName>
</protein>
<dbReference type="Pfam" id="PF02641">
    <property type="entry name" value="DUF190"/>
    <property type="match status" value="1"/>
</dbReference>
<dbReference type="InterPro" id="IPR015867">
    <property type="entry name" value="N-reg_PII/ATP_PRibTrfase_C"/>
</dbReference>
<organism evidence="2 3">
    <name type="scientific">Mesosutterella porci</name>
    <dbReference type="NCBI Taxonomy" id="2915351"/>
    <lineage>
        <taxon>Bacteria</taxon>
        <taxon>Pseudomonadati</taxon>
        <taxon>Pseudomonadota</taxon>
        <taxon>Betaproteobacteria</taxon>
        <taxon>Burkholderiales</taxon>
        <taxon>Sutterellaceae</taxon>
        <taxon>Mesosutterella</taxon>
    </lineage>
</organism>
<dbReference type="EMBL" id="JAKNCT010000009">
    <property type="protein sequence ID" value="MCG5031387.1"/>
    <property type="molecule type" value="Genomic_DNA"/>
</dbReference>
<dbReference type="InterPro" id="IPR011322">
    <property type="entry name" value="N-reg_PII-like_a/b"/>
</dbReference>
<keyword evidence="3" id="KW-1185">Reference proteome</keyword>
<dbReference type="Gene3D" id="3.30.70.120">
    <property type="match status" value="1"/>
</dbReference>
<dbReference type="InterPro" id="IPR003793">
    <property type="entry name" value="UPF0166"/>
</dbReference>
<evidence type="ECO:0000313" key="2">
    <source>
        <dbReference type="EMBL" id="MCG5031387.1"/>
    </source>
</evidence>
<comment type="similarity">
    <text evidence="1">Belongs to the UPF0166 family.</text>
</comment>
<proteinExistence type="inferred from homology"/>
<dbReference type="SUPFAM" id="SSF54913">
    <property type="entry name" value="GlnB-like"/>
    <property type="match status" value="1"/>
</dbReference>
<reference evidence="2 3" key="1">
    <citation type="submission" date="2022-02" db="EMBL/GenBank/DDBJ databases">
        <title>Mesosutterella porci, a novel member of the family Sutterellaceae from pig feces.</title>
        <authorList>
            <person name="Wylensek D."/>
            <person name="Clavel T."/>
        </authorList>
    </citation>
    <scope>NUCLEOTIDE SEQUENCE [LARGE SCALE GENOMIC DNA]</scope>
    <source>
        <strain evidence="3">oilRF-744-wt-GAM-9</strain>
    </source>
</reference>
<sequence length="106" mass="11969">MNRGFQISFFTEQSRRKDGRPMGSWILETARSMGIPGGSLFSAAEGYGRDGWLRSASFFESGQTCVEVRFALSEKDAERLFSRLREEGVDVFFVRIPIEFGMTGEP</sequence>
<evidence type="ECO:0000256" key="1">
    <source>
        <dbReference type="ARBA" id="ARBA00010554"/>
    </source>
</evidence>
<dbReference type="Proteomes" id="UP001297600">
    <property type="component" value="Unassembled WGS sequence"/>
</dbReference>
<gene>
    <name evidence="2" type="ORF">MAF45_08035</name>
</gene>
<name>A0ABS9MSM8_9BURK</name>